<dbReference type="RefSeq" id="WP_209373917.1">
    <property type="nucleotide sequence ID" value="NZ_JAGIZA010000006.1"/>
</dbReference>
<dbReference type="Gene3D" id="2.30.30.220">
    <property type="entry name" value="SspB-like"/>
    <property type="match status" value="1"/>
</dbReference>
<feature type="transmembrane region" description="Helical" evidence="2">
    <location>
        <begin position="91"/>
        <end position="113"/>
    </location>
</feature>
<comment type="caution">
    <text evidence="3">The sequence shown here is derived from an EMBL/GenBank/DDBJ whole genome shotgun (WGS) entry which is preliminary data.</text>
</comment>
<evidence type="ECO:0000256" key="2">
    <source>
        <dbReference type="SAM" id="Phobius"/>
    </source>
</evidence>
<keyword evidence="2" id="KW-0812">Transmembrane</keyword>
<accession>A0A940MWV3</accession>
<evidence type="ECO:0000313" key="4">
    <source>
        <dbReference type="Proteomes" id="UP000677537"/>
    </source>
</evidence>
<feature type="region of interest" description="Disordered" evidence="1">
    <location>
        <begin position="132"/>
        <end position="174"/>
    </location>
</feature>
<name>A0A940MWV3_9PROT</name>
<gene>
    <name evidence="3" type="ORF">J5Y10_12260</name>
</gene>
<dbReference type="EMBL" id="JAGIZA010000006">
    <property type="protein sequence ID" value="MBP0493551.1"/>
    <property type="molecule type" value="Genomic_DNA"/>
</dbReference>
<dbReference type="Pfam" id="PF04386">
    <property type="entry name" value="SspB"/>
    <property type="match status" value="1"/>
</dbReference>
<reference evidence="3" key="1">
    <citation type="submission" date="2021-03" db="EMBL/GenBank/DDBJ databases">
        <authorList>
            <person name="So Y."/>
        </authorList>
    </citation>
    <scope>NUCLEOTIDE SEQUENCE</scope>
    <source>
        <strain evidence="3">SG15</strain>
    </source>
</reference>
<dbReference type="InterPro" id="IPR036760">
    <property type="entry name" value="SspB-like_sf"/>
</dbReference>
<evidence type="ECO:0008006" key="5">
    <source>
        <dbReference type="Google" id="ProtNLM"/>
    </source>
</evidence>
<organism evidence="3 4">
    <name type="scientific">Roseomonas indoligenes</name>
    <dbReference type="NCBI Taxonomy" id="2820811"/>
    <lineage>
        <taxon>Bacteria</taxon>
        <taxon>Pseudomonadati</taxon>
        <taxon>Pseudomonadota</taxon>
        <taxon>Alphaproteobacteria</taxon>
        <taxon>Acetobacterales</taxon>
        <taxon>Roseomonadaceae</taxon>
        <taxon>Roseomonas</taxon>
    </lineage>
</organism>
<protein>
    <recommendedName>
        <fullName evidence="5">Stringent starvation protein B</fullName>
    </recommendedName>
</protein>
<dbReference type="SUPFAM" id="SSF101738">
    <property type="entry name" value="SspB-like"/>
    <property type="match status" value="1"/>
</dbReference>
<dbReference type="AlphaFoldDB" id="A0A940MWV3"/>
<keyword evidence="2" id="KW-1133">Transmembrane helix</keyword>
<proteinExistence type="predicted"/>
<keyword evidence="4" id="KW-1185">Reference proteome</keyword>
<sequence length="174" mass="19329">MSDSAPPPESLLPYDRWTEEAMRNVALRALEFAAKNGLPGEHHFYLTFRTDHRDTKVPGHLKARYPQEMTIVLQHQFWDLTVDRGEQKVSVGLSFGGVAATLVIPFAALVAFWDPHVRVGLRFGDAVIPEAEAEQVPEPVEPESPPAPEEAPARGDAPAQVVSLDAFRRRPTKE</sequence>
<evidence type="ECO:0000256" key="1">
    <source>
        <dbReference type="SAM" id="MobiDB-lite"/>
    </source>
</evidence>
<dbReference type="InterPro" id="IPR007481">
    <property type="entry name" value="SspB"/>
</dbReference>
<evidence type="ECO:0000313" key="3">
    <source>
        <dbReference type="EMBL" id="MBP0493551.1"/>
    </source>
</evidence>
<dbReference type="Proteomes" id="UP000677537">
    <property type="component" value="Unassembled WGS sequence"/>
</dbReference>
<keyword evidence="2" id="KW-0472">Membrane</keyword>